<dbReference type="RefSeq" id="WP_013688741.1">
    <property type="nucleotide sequence ID" value="NC_015321.1"/>
</dbReference>
<reference evidence="1 2" key="1">
    <citation type="journal article" date="2011" name="Stand. Genomic Sci.">
        <title>Complete genome sequence of the gliding freshwater bacterium Fluviicola taffensis type strain (RW262).</title>
        <authorList>
            <person name="Woyke T."/>
            <person name="Chertkov O."/>
            <person name="Lapidus A."/>
            <person name="Nolan M."/>
            <person name="Lucas S."/>
            <person name="Del Rio T.G."/>
            <person name="Tice H."/>
            <person name="Cheng J.F."/>
            <person name="Tapia R."/>
            <person name="Han C."/>
            <person name="Goodwin L."/>
            <person name="Pitluck S."/>
            <person name="Liolios K."/>
            <person name="Pagani I."/>
            <person name="Ivanova N."/>
            <person name="Huntemann M."/>
            <person name="Mavromatis K."/>
            <person name="Mikhailova N."/>
            <person name="Pati A."/>
            <person name="Chen A."/>
            <person name="Palaniappan K."/>
            <person name="Land M."/>
            <person name="Hauser L."/>
            <person name="Brambilla E.M."/>
            <person name="Rohde M."/>
            <person name="Mwirichia R."/>
            <person name="Sikorski J."/>
            <person name="Tindall B.J."/>
            <person name="Goker M."/>
            <person name="Bristow J."/>
            <person name="Eisen J.A."/>
            <person name="Markowitz V."/>
            <person name="Hugenholtz P."/>
            <person name="Klenk H.P."/>
            <person name="Kyrpides N.C."/>
        </authorList>
    </citation>
    <scope>NUCLEOTIDE SEQUENCE [LARGE SCALE GENOMIC DNA]</scope>
    <source>
        <strain evidence="2">DSM 16823 / RW262 / RW262</strain>
    </source>
</reference>
<dbReference type="Proteomes" id="UP000007463">
    <property type="component" value="Chromosome"/>
</dbReference>
<name>F2IIM2_FLUTR</name>
<dbReference type="KEGG" id="fte:Fluta_4022"/>
<dbReference type="EMBL" id="CP002542">
    <property type="protein sequence ID" value="AEA45984.1"/>
    <property type="molecule type" value="Genomic_DNA"/>
</dbReference>
<evidence type="ECO:0000313" key="2">
    <source>
        <dbReference type="Proteomes" id="UP000007463"/>
    </source>
</evidence>
<proteinExistence type="predicted"/>
<dbReference type="HOGENOM" id="CLU_2953755_0_0_10"/>
<gene>
    <name evidence="1" type="ordered locus">Fluta_4022</name>
</gene>
<evidence type="ECO:0000313" key="1">
    <source>
        <dbReference type="EMBL" id="AEA45984.1"/>
    </source>
</evidence>
<sequence>MKSIKNFNDQKITNTHLANTKGGDIVTSQTWGGTDLRVGKTVYTNRLDGGTANNDTVKF</sequence>
<dbReference type="AlphaFoldDB" id="F2IIM2"/>
<protein>
    <submittedName>
        <fullName evidence="1">Uncharacterized protein</fullName>
    </submittedName>
</protein>
<accession>F2IIM2</accession>
<keyword evidence="2" id="KW-1185">Reference proteome</keyword>
<reference evidence="2" key="2">
    <citation type="submission" date="2011-02" db="EMBL/GenBank/DDBJ databases">
        <title>The complete genome of Fluviicola taffensis DSM 16823.</title>
        <authorList>
            <consortium name="US DOE Joint Genome Institute (JGI-PGF)"/>
            <person name="Lucas S."/>
            <person name="Copeland A."/>
            <person name="Lapidus A."/>
            <person name="Bruce D."/>
            <person name="Goodwin L."/>
            <person name="Pitluck S."/>
            <person name="Kyrpides N."/>
            <person name="Mavromatis K."/>
            <person name="Ivanova N."/>
            <person name="Mikhailova N."/>
            <person name="Pagani I."/>
            <person name="Chertkov O."/>
            <person name="Detter J.C."/>
            <person name="Han C."/>
            <person name="Tapia R."/>
            <person name="Land M."/>
            <person name="Hauser L."/>
            <person name="Markowitz V."/>
            <person name="Cheng J.-F."/>
            <person name="Hugenholtz P."/>
            <person name="Woyke T."/>
            <person name="Wu D."/>
            <person name="Tindall B."/>
            <person name="Pomrenke H.G."/>
            <person name="Brambilla E."/>
            <person name="Klenk H.-P."/>
            <person name="Eisen J.A."/>
        </authorList>
    </citation>
    <scope>NUCLEOTIDE SEQUENCE [LARGE SCALE GENOMIC DNA]</scope>
    <source>
        <strain evidence="2">DSM 16823 / RW262 / RW262</strain>
    </source>
</reference>
<dbReference type="STRING" id="755732.Fluta_4022"/>
<organism evidence="1 2">
    <name type="scientific">Fluviicola taffensis (strain DSM 16823 / NCIMB 13979 / RW262)</name>
    <dbReference type="NCBI Taxonomy" id="755732"/>
    <lineage>
        <taxon>Bacteria</taxon>
        <taxon>Pseudomonadati</taxon>
        <taxon>Bacteroidota</taxon>
        <taxon>Flavobacteriia</taxon>
        <taxon>Flavobacteriales</taxon>
        <taxon>Crocinitomicaceae</taxon>
        <taxon>Fluviicola</taxon>
    </lineage>
</organism>